<dbReference type="InterPro" id="IPR004496">
    <property type="entry name" value="NapF"/>
</dbReference>
<dbReference type="SUPFAM" id="SSF54862">
    <property type="entry name" value="4Fe-4S ferredoxins"/>
    <property type="match status" value="1"/>
</dbReference>
<dbReference type="Proteomes" id="UP000027192">
    <property type="component" value="Unassembled WGS sequence"/>
</dbReference>
<dbReference type="HAMAP" id="MF_02201">
    <property type="entry name" value="NapF"/>
    <property type="match status" value="1"/>
</dbReference>
<proteinExistence type="inferred from homology"/>
<feature type="compositionally biased region" description="Basic residues" evidence="9">
    <location>
        <begin position="173"/>
        <end position="185"/>
    </location>
</feature>
<protein>
    <recommendedName>
        <fullName evidence="8">Ferredoxin-type protein NapF</fullName>
    </recommendedName>
</protein>
<feature type="binding site" evidence="8">
    <location>
        <position position="148"/>
    </location>
    <ligand>
        <name>[4Fe-4S] cluster</name>
        <dbReference type="ChEBI" id="CHEBI:49883"/>
        <label>3</label>
    </ligand>
</feature>
<feature type="domain" description="4Fe-4S ferredoxin-type" evidence="10">
    <location>
        <begin position="129"/>
        <end position="158"/>
    </location>
</feature>
<dbReference type="PROSITE" id="PS51379">
    <property type="entry name" value="4FE4S_FER_2"/>
    <property type="match status" value="3"/>
</dbReference>
<dbReference type="InterPro" id="IPR017900">
    <property type="entry name" value="4Fe4S_Fe_S_CS"/>
</dbReference>
<accession>A0A066RV58</accession>
<comment type="subunit">
    <text evidence="8">Interacts with the cytoplasmic NapA precursor.</text>
</comment>
<dbReference type="GO" id="GO:0051539">
    <property type="term" value="F:4 iron, 4 sulfur cluster binding"/>
    <property type="evidence" value="ECO:0007669"/>
    <property type="project" value="UniProtKB-UniRule"/>
</dbReference>
<dbReference type="EMBL" id="JMIB01000004">
    <property type="protein sequence ID" value="KDM93001.1"/>
    <property type="molecule type" value="Genomic_DNA"/>
</dbReference>
<keyword evidence="2 8" id="KW-0004">4Fe-4S</keyword>
<evidence type="ECO:0000259" key="10">
    <source>
        <dbReference type="PROSITE" id="PS51379"/>
    </source>
</evidence>
<dbReference type="PANTHER" id="PTHR43687">
    <property type="entry name" value="ADENYLYLSULFATE REDUCTASE, BETA SUBUNIT"/>
    <property type="match status" value="1"/>
</dbReference>
<dbReference type="RefSeq" id="WP_081819528.1">
    <property type="nucleotide sequence ID" value="NZ_JAGSGC010000002.1"/>
</dbReference>
<keyword evidence="4 8" id="KW-0677">Repeat</keyword>
<reference evidence="11 12" key="1">
    <citation type="submission" date="2014-04" db="EMBL/GenBank/DDBJ databases">
        <title>Draft genome sequence of Photobacterium halotolerans S2753: a solonamide, ngercheumicin and holomycin producer.</title>
        <authorList>
            <person name="Machado H.R."/>
            <person name="Gram L."/>
        </authorList>
    </citation>
    <scope>NUCLEOTIDE SEQUENCE [LARGE SCALE GENOMIC DNA]</scope>
    <source>
        <strain evidence="11 12">S2753</strain>
    </source>
</reference>
<dbReference type="PANTHER" id="PTHR43687:SF6">
    <property type="entry name" value="L-ASPARTATE SEMIALDEHYDE SULFURTRANSFERASE IRON-SULFUR SUBUNIT"/>
    <property type="match status" value="1"/>
</dbReference>
<comment type="caution">
    <text evidence="11">The sequence shown here is derived from an EMBL/GenBank/DDBJ whole genome shotgun (WGS) entry which is preliminary data.</text>
</comment>
<comment type="similarity">
    <text evidence="8">Belongs to the NapF family.</text>
</comment>
<dbReference type="CDD" id="cd10564">
    <property type="entry name" value="NapF_like"/>
    <property type="match status" value="1"/>
</dbReference>
<keyword evidence="1" id="KW-0813">Transport</keyword>
<evidence type="ECO:0000256" key="2">
    <source>
        <dbReference type="ARBA" id="ARBA00022485"/>
    </source>
</evidence>
<evidence type="ECO:0000313" key="11">
    <source>
        <dbReference type="EMBL" id="KDM93001.1"/>
    </source>
</evidence>
<dbReference type="InterPro" id="IPR017896">
    <property type="entry name" value="4Fe4S_Fe-S-bd"/>
</dbReference>
<dbReference type="NCBIfam" id="TIGR00402">
    <property type="entry name" value="napF"/>
    <property type="match status" value="1"/>
</dbReference>
<feature type="binding site" evidence="8">
    <location>
        <position position="37"/>
    </location>
    <ligand>
        <name>[4Fe-4S] cluster</name>
        <dbReference type="ChEBI" id="CHEBI:49883"/>
        <label>1</label>
    </ligand>
</feature>
<evidence type="ECO:0000256" key="7">
    <source>
        <dbReference type="ARBA" id="ARBA00023014"/>
    </source>
</evidence>
<evidence type="ECO:0000256" key="8">
    <source>
        <dbReference type="HAMAP-Rule" id="MF_02201"/>
    </source>
</evidence>
<feature type="binding site" evidence="8">
    <location>
        <position position="44"/>
    </location>
    <ligand>
        <name>[4Fe-4S] cluster</name>
        <dbReference type="ChEBI" id="CHEBI:49883"/>
        <label>1</label>
    </ligand>
</feature>
<dbReference type="GO" id="GO:0046872">
    <property type="term" value="F:metal ion binding"/>
    <property type="evidence" value="ECO:0007669"/>
    <property type="project" value="UniProtKB-KW"/>
</dbReference>
<dbReference type="AlphaFoldDB" id="A0A066RV58"/>
<evidence type="ECO:0000256" key="6">
    <source>
        <dbReference type="ARBA" id="ARBA00023004"/>
    </source>
</evidence>
<feature type="binding site" evidence="8">
    <location>
        <position position="69"/>
    </location>
    <ligand>
        <name>[4Fe-4S] cluster</name>
        <dbReference type="ChEBI" id="CHEBI:49883"/>
        <label>2</label>
    </ligand>
</feature>
<dbReference type="STRING" id="1654360.EA58_02095"/>
<feature type="region of interest" description="Disordered" evidence="9">
    <location>
        <begin position="166"/>
        <end position="197"/>
    </location>
</feature>
<evidence type="ECO:0000313" key="12">
    <source>
        <dbReference type="Proteomes" id="UP000027192"/>
    </source>
</evidence>
<feature type="binding site" evidence="8">
    <location>
        <position position="72"/>
    </location>
    <ligand>
        <name>[4Fe-4S] cluster</name>
        <dbReference type="ChEBI" id="CHEBI:49883"/>
        <label>2</label>
    </ligand>
</feature>
<feature type="binding site" evidence="8">
    <location>
        <position position="34"/>
    </location>
    <ligand>
        <name>[4Fe-4S] cluster</name>
        <dbReference type="ChEBI" id="CHEBI:49883"/>
        <label>1</label>
    </ligand>
</feature>
<keyword evidence="7 8" id="KW-0411">Iron-sulfur</keyword>
<feature type="domain" description="4Fe-4S ferredoxin-type" evidence="10">
    <location>
        <begin position="55"/>
        <end position="86"/>
    </location>
</feature>
<dbReference type="PROSITE" id="PS00198">
    <property type="entry name" value="4FE4S_FER_1"/>
    <property type="match status" value="1"/>
</dbReference>
<dbReference type="Pfam" id="PF12838">
    <property type="entry name" value="Fer4_7"/>
    <property type="match status" value="1"/>
</dbReference>
<evidence type="ECO:0000256" key="1">
    <source>
        <dbReference type="ARBA" id="ARBA00022448"/>
    </source>
</evidence>
<keyword evidence="3 8" id="KW-0479">Metal-binding</keyword>
<comment type="subcellular location">
    <subcellularLocation>
        <location evidence="8">Cytoplasm</location>
    </subcellularLocation>
</comment>
<feature type="domain" description="4Fe-4S ferredoxin-type" evidence="10">
    <location>
        <begin position="25"/>
        <end position="54"/>
    </location>
</feature>
<keyword evidence="8" id="KW-0963">Cytoplasm</keyword>
<organism evidence="11 12">
    <name type="scientific">Photobacterium galatheae</name>
    <dbReference type="NCBI Taxonomy" id="1654360"/>
    <lineage>
        <taxon>Bacteria</taxon>
        <taxon>Pseudomonadati</taxon>
        <taxon>Pseudomonadota</taxon>
        <taxon>Gammaproteobacteria</taxon>
        <taxon>Vibrionales</taxon>
        <taxon>Vibrionaceae</taxon>
        <taxon>Photobacterium</taxon>
    </lineage>
</organism>
<sequence>MADLARRFWLRRRNAPQAPRLPWMIDEDVFTEQCTRCQACLKACETDIIVSGDGGFPQVDFQRGECTFCYQCAQVCPEPLFRPQTEAPWQVRAEISETCLALNGVECRSCAEQCEPMAIRFVLQQGKVAQPVVSAADCTGCGACVSVCPVQAIQIYSDNHHSDNYHSDNYHKNNYHKNNYHKNNYHKNSDDPDSQVE</sequence>
<comment type="function">
    <text evidence="8">Could be involved in the maturation of NapA, the catalytic subunit of the periplasmic nitrate reductase, before its export into the periplasm.</text>
</comment>
<keyword evidence="12" id="KW-1185">Reference proteome</keyword>
<feature type="binding site" evidence="8">
    <location>
        <position position="138"/>
    </location>
    <ligand>
        <name>[4Fe-4S] cluster</name>
        <dbReference type="ChEBI" id="CHEBI:49883"/>
        <label>3</label>
    </ligand>
</feature>
<evidence type="ECO:0000256" key="4">
    <source>
        <dbReference type="ARBA" id="ARBA00022737"/>
    </source>
</evidence>
<name>A0A066RV58_9GAMM</name>
<feature type="binding site" evidence="8">
    <location>
        <position position="141"/>
    </location>
    <ligand>
        <name>[4Fe-4S] cluster</name>
        <dbReference type="ChEBI" id="CHEBI:49883"/>
        <label>3</label>
    </ligand>
</feature>
<feature type="binding site" evidence="8">
    <location>
        <position position="66"/>
    </location>
    <ligand>
        <name>[4Fe-4S] cluster</name>
        <dbReference type="ChEBI" id="CHEBI:49883"/>
        <label>2</label>
    </ligand>
</feature>
<feature type="binding site" evidence="8">
    <location>
        <position position="144"/>
    </location>
    <ligand>
        <name>[4Fe-4S] cluster</name>
        <dbReference type="ChEBI" id="CHEBI:49883"/>
        <label>3</label>
    </ligand>
</feature>
<keyword evidence="6 8" id="KW-0408">Iron</keyword>
<dbReference type="Pfam" id="PF00037">
    <property type="entry name" value="Fer4"/>
    <property type="match status" value="1"/>
</dbReference>
<keyword evidence="5" id="KW-0249">Electron transport</keyword>
<dbReference type="GO" id="GO:0005737">
    <property type="term" value="C:cytoplasm"/>
    <property type="evidence" value="ECO:0007669"/>
    <property type="project" value="UniProtKB-SubCell"/>
</dbReference>
<comment type="cofactor">
    <cofactor evidence="8">
        <name>[4Fe-4S] cluster</name>
        <dbReference type="ChEBI" id="CHEBI:49883"/>
    </cofactor>
</comment>
<gene>
    <name evidence="8" type="primary">napF</name>
    <name evidence="11" type="ORF">EA58_02095</name>
</gene>
<feature type="binding site" evidence="8">
    <location>
        <position position="40"/>
    </location>
    <ligand>
        <name>[4Fe-4S] cluster</name>
        <dbReference type="ChEBI" id="CHEBI:49883"/>
        <label>1</label>
    </ligand>
</feature>
<dbReference type="Gene3D" id="3.30.70.20">
    <property type="match status" value="2"/>
</dbReference>
<evidence type="ECO:0000256" key="9">
    <source>
        <dbReference type="SAM" id="MobiDB-lite"/>
    </source>
</evidence>
<evidence type="ECO:0000256" key="5">
    <source>
        <dbReference type="ARBA" id="ARBA00022982"/>
    </source>
</evidence>
<dbReference type="InterPro" id="IPR050572">
    <property type="entry name" value="Fe-S_Ferredoxin"/>
</dbReference>
<evidence type="ECO:0000256" key="3">
    <source>
        <dbReference type="ARBA" id="ARBA00022723"/>
    </source>
</evidence>
<feature type="binding site" evidence="8">
    <location>
        <position position="76"/>
    </location>
    <ligand>
        <name>[4Fe-4S] cluster</name>
        <dbReference type="ChEBI" id="CHEBI:49883"/>
        <label>2</label>
    </ligand>
</feature>
<dbReference type="OrthoDB" id="9808559at2"/>